<gene>
    <name evidence="6" type="ORF">V1264_001198</name>
</gene>
<evidence type="ECO:0000313" key="7">
    <source>
        <dbReference type="Proteomes" id="UP001374579"/>
    </source>
</evidence>
<organism evidence="6 7">
    <name type="scientific">Littorina saxatilis</name>
    <dbReference type="NCBI Taxonomy" id="31220"/>
    <lineage>
        <taxon>Eukaryota</taxon>
        <taxon>Metazoa</taxon>
        <taxon>Spiralia</taxon>
        <taxon>Lophotrochozoa</taxon>
        <taxon>Mollusca</taxon>
        <taxon>Gastropoda</taxon>
        <taxon>Caenogastropoda</taxon>
        <taxon>Littorinimorpha</taxon>
        <taxon>Littorinoidea</taxon>
        <taxon>Littorinidae</taxon>
        <taxon>Littorina</taxon>
    </lineage>
</organism>
<dbReference type="Gene3D" id="2.60.120.40">
    <property type="match status" value="1"/>
</dbReference>
<dbReference type="InterPro" id="IPR008983">
    <property type="entry name" value="Tumour_necrosis_fac-like_dom"/>
</dbReference>
<keyword evidence="7" id="KW-1185">Reference proteome</keyword>
<dbReference type="InterPro" id="IPR050822">
    <property type="entry name" value="Cerebellin_Synaptic_Org"/>
</dbReference>
<protein>
    <recommendedName>
        <fullName evidence="5">C1q domain-containing protein</fullName>
    </recommendedName>
</protein>
<keyword evidence="3 4" id="KW-0732">Signal</keyword>
<dbReference type="PANTHER" id="PTHR22923">
    <property type="entry name" value="CEREBELLIN-RELATED"/>
    <property type="match status" value="1"/>
</dbReference>
<evidence type="ECO:0000313" key="6">
    <source>
        <dbReference type="EMBL" id="KAK7115303.1"/>
    </source>
</evidence>
<feature type="chain" id="PRO_5042833318" description="C1q domain-containing protein" evidence="4">
    <location>
        <begin position="26"/>
        <end position="197"/>
    </location>
</feature>
<proteinExistence type="predicted"/>
<accession>A0AAN9C1S9</accession>
<dbReference type="PROSITE" id="PS50871">
    <property type="entry name" value="C1Q"/>
    <property type="match status" value="1"/>
</dbReference>
<dbReference type="Proteomes" id="UP001374579">
    <property type="component" value="Unassembled WGS sequence"/>
</dbReference>
<comment type="caution">
    <text evidence="6">The sequence shown here is derived from an EMBL/GenBank/DDBJ whole genome shotgun (WGS) entry which is preliminary data.</text>
</comment>
<dbReference type="GO" id="GO:0005576">
    <property type="term" value="C:extracellular region"/>
    <property type="evidence" value="ECO:0007669"/>
    <property type="project" value="UniProtKB-SubCell"/>
</dbReference>
<reference evidence="6 7" key="1">
    <citation type="submission" date="2024-02" db="EMBL/GenBank/DDBJ databases">
        <title>Chromosome-scale genome assembly of the rough periwinkle Littorina saxatilis.</title>
        <authorList>
            <person name="De Jode A."/>
            <person name="Faria R."/>
            <person name="Formenti G."/>
            <person name="Sims Y."/>
            <person name="Smith T.P."/>
            <person name="Tracey A."/>
            <person name="Wood J.M.D."/>
            <person name="Zagrodzka Z.B."/>
            <person name="Johannesson K."/>
            <person name="Butlin R.K."/>
            <person name="Leder E.H."/>
        </authorList>
    </citation>
    <scope>NUCLEOTIDE SEQUENCE [LARGE SCALE GENOMIC DNA]</scope>
    <source>
        <strain evidence="6">Snail1</strain>
        <tissue evidence="6">Muscle</tissue>
    </source>
</reference>
<feature type="signal peptide" evidence="4">
    <location>
        <begin position="1"/>
        <end position="25"/>
    </location>
</feature>
<evidence type="ECO:0000259" key="5">
    <source>
        <dbReference type="PROSITE" id="PS50871"/>
    </source>
</evidence>
<dbReference type="AlphaFoldDB" id="A0AAN9C1S9"/>
<feature type="domain" description="C1q" evidence="5">
    <location>
        <begin position="63"/>
        <end position="197"/>
    </location>
</feature>
<dbReference type="SUPFAM" id="SSF49842">
    <property type="entry name" value="TNF-like"/>
    <property type="match status" value="1"/>
</dbReference>
<dbReference type="InterPro" id="IPR001073">
    <property type="entry name" value="C1q_dom"/>
</dbReference>
<dbReference type="SMART" id="SM00110">
    <property type="entry name" value="C1Q"/>
    <property type="match status" value="1"/>
</dbReference>
<evidence type="ECO:0000256" key="2">
    <source>
        <dbReference type="ARBA" id="ARBA00022525"/>
    </source>
</evidence>
<evidence type="ECO:0000256" key="1">
    <source>
        <dbReference type="ARBA" id="ARBA00004613"/>
    </source>
</evidence>
<keyword evidence="2" id="KW-0964">Secreted</keyword>
<name>A0AAN9C1S9_9CAEN</name>
<sequence>MTMQFQALFLCMSCVVLTSSVGAHAISKRSDDPNPLSAIVQQLSSRITQLEAKQTADDARLATLEHKVGFKATFSVSTLTPSITGPYKFDRVVFNDGNAYNPILGVFTAPYSGVYTFTFQIFTHLAERAIVDIRVNGNVISRMGLDTVNQSVQSDSTSVTAKLVAGDKVWVEAGSANALDIYGPNHTFFYGALLFVS</sequence>
<dbReference type="PANTHER" id="PTHR22923:SF116">
    <property type="entry name" value="C1Q DOMAIN-CONTAINING PROTEIN"/>
    <property type="match status" value="1"/>
</dbReference>
<dbReference type="EMBL" id="JBAMIC010000001">
    <property type="protein sequence ID" value="KAK7115303.1"/>
    <property type="molecule type" value="Genomic_DNA"/>
</dbReference>
<evidence type="ECO:0000256" key="3">
    <source>
        <dbReference type="ARBA" id="ARBA00022729"/>
    </source>
</evidence>
<evidence type="ECO:0000256" key="4">
    <source>
        <dbReference type="SAM" id="SignalP"/>
    </source>
</evidence>
<dbReference type="PRINTS" id="PR00007">
    <property type="entry name" value="COMPLEMNTC1Q"/>
</dbReference>
<dbReference type="Pfam" id="PF00386">
    <property type="entry name" value="C1q"/>
    <property type="match status" value="1"/>
</dbReference>
<comment type="subcellular location">
    <subcellularLocation>
        <location evidence="1">Secreted</location>
    </subcellularLocation>
</comment>